<protein>
    <submittedName>
        <fullName evidence="2">Uncharacterized protein</fullName>
    </submittedName>
</protein>
<feature type="region of interest" description="Disordered" evidence="1">
    <location>
        <begin position="63"/>
        <end position="101"/>
    </location>
</feature>
<keyword evidence="3" id="KW-1185">Reference proteome</keyword>
<evidence type="ECO:0000256" key="1">
    <source>
        <dbReference type="SAM" id="MobiDB-lite"/>
    </source>
</evidence>
<dbReference type="EMBL" id="QBIY01012822">
    <property type="protein sequence ID" value="RXN15900.1"/>
    <property type="molecule type" value="Genomic_DNA"/>
</dbReference>
<evidence type="ECO:0000313" key="2">
    <source>
        <dbReference type="EMBL" id="RXN15900.1"/>
    </source>
</evidence>
<comment type="caution">
    <text evidence="2">The sequence shown here is derived from an EMBL/GenBank/DDBJ whole genome shotgun (WGS) entry which is preliminary data.</text>
</comment>
<organism evidence="2 3">
    <name type="scientific">Labeo rohita</name>
    <name type="common">Indian major carp</name>
    <name type="synonym">Cyprinus rohita</name>
    <dbReference type="NCBI Taxonomy" id="84645"/>
    <lineage>
        <taxon>Eukaryota</taxon>
        <taxon>Metazoa</taxon>
        <taxon>Chordata</taxon>
        <taxon>Craniata</taxon>
        <taxon>Vertebrata</taxon>
        <taxon>Euteleostomi</taxon>
        <taxon>Actinopterygii</taxon>
        <taxon>Neopterygii</taxon>
        <taxon>Teleostei</taxon>
        <taxon>Ostariophysi</taxon>
        <taxon>Cypriniformes</taxon>
        <taxon>Cyprinidae</taxon>
        <taxon>Labeoninae</taxon>
        <taxon>Labeonini</taxon>
        <taxon>Labeo</taxon>
    </lineage>
</organism>
<dbReference type="AlphaFoldDB" id="A0A498M5U7"/>
<gene>
    <name evidence="2" type="ORF">ROHU_008601</name>
</gene>
<reference evidence="2 3" key="1">
    <citation type="submission" date="2018-03" db="EMBL/GenBank/DDBJ databases">
        <title>Draft genome sequence of Rohu Carp (Labeo rohita).</title>
        <authorList>
            <person name="Das P."/>
            <person name="Kushwaha B."/>
            <person name="Joshi C.G."/>
            <person name="Kumar D."/>
            <person name="Nagpure N.S."/>
            <person name="Sahoo L."/>
            <person name="Das S.P."/>
            <person name="Bit A."/>
            <person name="Patnaik S."/>
            <person name="Meher P.K."/>
            <person name="Jayasankar P."/>
            <person name="Koringa P.G."/>
            <person name="Patel N.V."/>
            <person name="Hinsu A.T."/>
            <person name="Kumar R."/>
            <person name="Pandey M."/>
            <person name="Agarwal S."/>
            <person name="Srivastava S."/>
            <person name="Singh M."/>
            <person name="Iquebal M.A."/>
            <person name="Jaiswal S."/>
            <person name="Angadi U.B."/>
            <person name="Kumar N."/>
            <person name="Raza M."/>
            <person name="Shah T.M."/>
            <person name="Rai A."/>
            <person name="Jena J.K."/>
        </authorList>
    </citation>
    <scope>NUCLEOTIDE SEQUENCE [LARGE SCALE GENOMIC DNA]</scope>
    <source>
        <strain evidence="2">DASCIFA01</strain>
        <tissue evidence="2">Testis</tissue>
    </source>
</reference>
<evidence type="ECO:0000313" key="3">
    <source>
        <dbReference type="Proteomes" id="UP000290572"/>
    </source>
</evidence>
<name>A0A498M5U7_LABRO</name>
<accession>A0A498M5U7</accession>
<proteinExistence type="predicted"/>
<sequence>MKSASTAQLQTPNRSQLHLPAFSGVSSVTPVPRFLRLCCNVVFVLSLAHSECSVRSGLRKRRRERQALSAIRSTAETGPSRAAERLQPHEKPRHPTKCHTVQTERRYGHSNAPNTAANHVYCQLRDQRRLWLYVKLT</sequence>
<dbReference type="Proteomes" id="UP000290572">
    <property type="component" value="Unassembled WGS sequence"/>
</dbReference>